<dbReference type="CDD" id="cd06530">
    <property type="entry name" value="S26_SPase_I"/>
    <property type="match status" value="1"/>
</dbReference>
<dbReference type="PROSITE" id="PS00760">
    <property type="entry name" value="SPASE_I_2"/>
    <property type="match status" value="1"/>
</dbReference>
<dbReference type="InterPro" id="IPR036286">
    <property type="entry name" value="LexA/Signal_pep-like_sf"/>
</dbReference>
<dbReference type="InterPro" id="IPR019757">
    <property type="entry name" value="Pept_S26A_signal_pept_1_Lys-AS"/>
</dbReference>
<dbReference type="EC" id="3.4.21.89" evidence="4 7"/>
<evidence type="ECO:0000313" key="9">
    <source>
        <dbReference type="EMBL" id="NJP36374.1"/>
    </source>
</evidence>
<keyword evidence="7" id="KW-0472">Membrane</keyword>
<proteinExistence type="inferred from homology"/>
<evidence type="ECO:0000256" key="5">
    <source>
        <dbReference type="ARBA" id="ARBA00022801"/>
    </source>
</evidence>
<dbReference type="EMBL" id="JAATHJ010000002">
    <property type="protein sequence ID" value="NJP36374.1"/>
    <property type="molecule type" value="Genomic_DNA"/>
</dbReference>
<dbReference type="RefSeq" id="WP_168004658.1">
    <property type="nucleotide sequence ID" value="NZ_JAATHJ010000002.1"/>
</dbReference>
<dbReference type="PANTHER" id="PTHR43390:SF1">
    <property type="entry name" value="CHLOROPLAST PROCESSING PEPTIDASE"/>
    <property type="match status" value="1"/>
</dbReference>
<dbReference type="InterPro" id="IPR000223">
    <property type="entry name" value="Pept_S26A_signal_pept_1"/>
</dbReference>
<keyword evidence="7" id="KW-1133">Transmembrane helix</keyword>
<evidence type="ECO:0000259" key="8">
    <source>
        <dbReference type="Pfam" id="PF10502"/>
    </source>
</evidence>
<gene>
    <name evidence="9" type="primary">lepB</name>
    <name evidence="9" type="ORF">HCN83_02090</name>
</gene>
<evidence type="ECO:0000256" key="4">
    <source>
        <dbReference type="ARBA" id="ARBA00013208"/>
    </source>
</evidence>
<accession>A0A969PP51</accession>
<dbReference type="Gene3D" id="2.10.109.10">
    <property type="entry name" value="Umud Fragment, subunit A"/>
    <property type="match status" value="1"/>
</dbReference>
<evidence type="ECO:0000256" key="1">
    <source>
        <dbReference type="ARBA" id="ARBA00000677"/>
    </source>
</evidence>
<evidence type="ECO:0000256" key="3">
    <source>
        <dbReference type="ARBA" id="ARBA00009370"/>
    </source>
</evidence>
<keyword evidence="7" id="KW-0645">Protease</keyword>
<feature type="active site" evidence="6">
    <location>
        <position position="37"/>
    </location>
</feature>
<protein>
    <recommendedName>
        <fullName evidence="4 7">Signal peptidase I</fullName>
        <ecNumber evidence="4 7">3.4.21.89</ecNumber>
    </recommendedName>
</protein>
<feature type="transmembrane region" description="Helical" evidence="7">
    <location>
        <begin position="6"/>
        <end position="27"/>
    </location>
</feature>
<dbReference type="PROSITE" id="PS00761">
    <property type="entry name" value="SPASE_I_3"/>
    <property type="match status" value="1"/>
</dbReference>
<dbReference type="GO" id="GO:0005886">
    <property type="term" value="C:plasma membrane"/>
    <property type="evidence" value="ECO:0007669"/>
    <property type="project" value="UniProtKB-SubCell"/>
</dbReference>
<dbReference type="InterPro" id="IPR019758">
    <property type="entry name" value="Pept_S26A_signal_pept_1_CS"/>
</dbReference>
<comment type="similarity">
    <text evidence="3 7">Belongs to the peptidase S26 family.</text>
</comment>
<keyword evidence="10" id="KW-1185">Reference proteome</keyword>
<sequence>MYPGEQWRWFTAVVLCVLVLVSVRLFLYSPAVVDGDSMEPSLRNENRMLISHVGYVFNDPERFDIVVFTADDDRHYVKRVIGLPGDTIWYEGSSLIVNGTIVAEPFLSGSKPETQSGERFTVPADHVYVLGDNRLNSYDSRHIGSVPVAQISGKAELIFWPPESAGIVN</sequence>
<dbReference type="PANTHER" id="PTHR43390">
    <property type="entry name" value="SIGNAL PEPTIDASE I"/>
    <property type="match status" value="1"/>
</dbReference>
<keyword evidence="5 7" id="KW-0378">Hydrolase</keyword>
<dbReference type="SUPFAM" id="SSF51306">
    <property type="entry name" value="LexA/Signal peptidase"/>
    <property type="match status" value="1"/>
</dbReference>
<evidence type="ECO:0000313" key="10">
    <source>
        <dbReference type="Proteomes" id="UP000752012"/>
    </source>
</evidence>
<feature type="domain" description="Peptidase S26" evidence="8">
    <location>
        <begin position="7"/>
        <end position="160"/>
    </location>
</feature>
<dbReference type="Proteomes" id="UP000752012">
    <property type="component" value="Unassembled WGS sequence"/>
</dbReference>
<evidence type="ECO:0000256" key="6">
    <source>
        <dbReference type="PIRSR" id="PIRSR600223-1"/>
    </source>
</evidence>
<dbReference type="GO" id="GO:0009003">
    <property type="term" value="F:signal peptidase activity"/>
    <property type="evidence" value="ECO:0007669"/>
    <property type="project" value="UniProtKB-EC"/>
</dbReference>
<comment type="subcellular location">
    <subcellularLocation>
        <location evidence="2">Cell membrane</location>
        <topology evidence="2">Single-pass type II membrane protein</topology>
    </subcellularLocation>
    <subcellularLocation>
        <location evidence="7">Membrane</location>
        <topology evidence="7">Single-pass type II membrane protein</topology>
    </subcellularLocation>
</comment>
<evidence type="ECO:0000256" key="7">
    <source>
        <dbReference type="RuleBase" id="RU362042"/>
    </source>
</evidence>
<comment type="catalytic activity">
    <reaction evidence="1 7">
        <text>Cleavage of hydrophobic, N-terminal signal or leader sequences from secreted and periplasmic proteins.</text>
        <dbReference type="EC" id="3.4.21.89"/>
    </reaction>
</comment>
<dbReference type="GO" id="GO:0004252">
    <property type="term" value="F:serine-type endopeptidase activity"/>
    <property type="evidence" value="ECO:0007669"/>
    <property type="project" value="InterPro"/>
</dbReference>
<dbReference type="InterPro" id="IPR019533">
    <property type="entry name" value="Peptidase_S26"/>
</dbReference>
<name>A0A969PP51_9BACI</name>
<keyword evidence="7" id="KW-0812">Transmembrane</keyword>
<dbReference type="GO" id="GO:0006465">
    <property type="term" value="P:signal peptide processing"/>
    <property type="evidence" value="ECO:0007669"/>
    <property type="project" value="InterPro"/>
</dbReference>
<feature type="active site" evidence="6">
    <location>
        <position position="78"/>
    </location>
</feature>
<dbReference type="PRINTS" id="PR00727">
    <property type="entry name" value="LEADERPTASE"/>
</dbReference>
<evidence type="ECO:0000256" key="2">
    <source>
        <dbReference type="ARBA" id="ARBA00004401"/>
    </source>
</evidence>
<dbReference type="NCBIfam" id="TIGR02227">
    <property type="entry name" value="sigpep_I_bact"/>
    <property type="match status" value="1"/>
</dbReference>
<dbReference type="Pfam" id="PF10502">
    <property type="entry name" value="Peptidase_S26"/>
    <property type="match status" value="1"/>
</dbReference>
<organism evidence="9 10">
    <name type="scientific">Alkalicoccus luteus</name>
    <dbReference type="NCBI Taxonomy" id="1237094"/>
    <lineage>
        <taxon>Bacteria</taxon>
        <taxon>Bacillati</taxon>
        <taxon>Bacillota</taxon>
        <taxon>Bacilli</taxon>
        <taxon>Bacillales</taxon>
        <taxon>Bacillaceae</taxon>
        <taxon>Alkalicoccus</taxon>
    </lineage>
</organism>
<comment type="caution">
    <text evidence="9">The sequence shown here is derived from an EMBL/GenBank/DDBJ whole genome shotgun (WGS) entry which is preliminary data.</text>
</comment>
<reference evidence="9 10" key="1">
    <citation type="submission" date="2020-03" db="EMBL/GenBank/DDBJ databases">
        <title>Assessment of the enzymatic potential of alkaline-tolerant lipase obtained from Bacillus luteus H11 (technogenic soil) for the bioremediation of saline soils contaminated with petroleum substances.</title>
        <authorList>
            <person name="Kalwasinska A."/>
        </authorList>
    </citation>
    <scope>NUCLEOTIDE SEQUENCE [LARGE SCALE GENOMIC DNA]</scope>
    <source>
        <strain evidence="9 10">H11</strain>
    </source>
</reference>
<dbReference type="AlphaFoldDB" id="A0A969PP51"/>